<dbReference type="GO" id="GO:0005886">
    <property type="term" value="C:plasma membrane"/>
    <property type="evidence" value="ECO:0007669"/>
    <property type="project" value="TreeGrafter"/>
</dbReference>
<protein>
    <recommendedName>
        <fullName evidence="12">Pimeloyl-CoA dehydrogenase large subunit</fullName>
    </recommendedName>
</protein>
<organism evidence="10 11">
    <name type="scientific">Sphingobium fuliginis ATCC 27551</name>
    <dbReference type="NCBI Taxonomy" id="1208342"/>
    <lineage>
        <taxon>Bacteria</taxon>
        <taxon>Pseudomonadati</taxon>
        <taxon>Pseudomonadota</taxon>
        <taxon>Alphaproteobacteria</taxon>
        <taxon>Sphingomonadales</taxon>
        <taxon>Sphingomonadaceae</taxon>
        <taxon>Sphingobium</taxon>
    </lineage>
</organism>
<keyword evidence="5 6" id="KW-0560">Oxidoreductase</keyword>
<feature type="domain" description="Acyl-CoA dehydrogenase/oxidase C-terminal" evidence="7">
    <location>
        <begin position="233"/>
        <end position="391"/>
    </location>
</feature>
<evidence type="ECO:0000256" key="6">
    <source>
        <dbReference type="RuleBase" id="RU362125"/>
    </source>
</evidence>
<dbReference type="FunFam" id="2.40.110.10:FF:000011">
    <property type="entry name" value="Acyl-CoA dehydrogenase FadE34"/>
    <property type="match status" value="1"/>
</dbReference>
<dbReference type="InterPro" id="IPR009100">
    <property type="entry name" value="AcylCoA_DH/oxidase_NM_dom_sf"/>
</dbReference>
<evidence type="ECO:0000256" key="5">
    <source>
        <dbReference type="ARBA" id="ARBA00023002"/>
    </source>
</evidence>
<evidence type="ECO:0000313" key="10">
    <source>
        <dbReference type="EMBL" id="QDC37760.1"/>
    </source>
</evidence>
<dbReference type="Gene3D" id="1.10.540.10">
    <property type="entry name" value="Acyl-CoA dehydrogenase/oxidase, N-terminal domain"/>
    <property type="match status" value="1"/>
</dbReference>
<dbReference type="InterPro" id="IPR006091">
    <property type="entry name" value="Acyl-CoA_Oxase/DH_mid-dom"/>
</dbReference>
<dbReference type="Pfam" id="PF02770">
    <property type="entry name" value="Acyl-CoA_dh_M"/>
    <property type="match status" value="1"/>
</dbReference>
<evidence type="ECO:0000256" key="3">
    <source>
        <dbReference type="ARBA" id="ARBA00022630"/>
    </source>
</evidence>
<feature type="domain" description="Acyl-CoA dehydrogenase/oxidase N-terminal" evidence="9">
    <location>
        <begin position="10"/>
        <end position="122"/>
    </location>
</feature>
<evidence type="ECO:0000259" key="9">
    <source>
        <dbReference type="Pfam" id="PF02771"/>
    </source>
</evidence>
<keyword evidence="4 6" id="KW-0274">FAD</keyword>
<evidence type="ECO:0000259" key="8">
    <source>
        <dbReference type="Pfam" id="PF02770"/>
    </source>
</evidence>
<dbReference type="Pfam" id="PF00441">
    <property type="entry name" value="Acyl-CoA_dh_1"/>
    <property type="match status" value="1"/>
</dbReference>
<evidence type="ECO:0000259" key="7">
    <source>
        <dbReference type="Pfam" id="PF00441"/>
    </source>
</evidence>
<dbReference type="GO" id="GO:0016627">
    <property type="term" value="F:oxidoreductase activity, acting on the CH-CH group of donors"/>
    <property type="evidence" value="ECO:0007669"/>
    <property type="project" value="InterPro"/>
</dbReference>
<dbReference type="EMBL" id="CP041016">
    <property type="protein sequence ID" value="QDC37760.1"/>
    <property type="molecule type" value="Genomic_DNA"/>
</dbReference>
<dbReference type="GO" id="GO:0050660">
    <property type="term" value="F:flavin adenine dinucleotide binding"/>
    <property type="evidence" value="ECO:0007669"/>
    <property type="project" value="InterPro"/>
</dbReference>
<dbReference type="Gene3D" id="1.20.140.10">
    <property type="entry name" value="Butyryl-CoA Dehydrogenase, subunit A, domain 3"/>
    <property type="match status" value="1"/>
</dbReference>
<dbReference type="PANTHER" id="PTHR43292">
    <property type="entry name" value="ACYL-COA DEHYDROGENASE"/>
    <property type="match status" value="1"/>
</dbReference>
<dbReference type="SUPFAM" id="SSF56645">
    <property type="entry name" value="Acyl-CoA dehydrogenase NM domain-like"/>
    <property type="match status" value="1"/>
</dbReference>
<keyword evidence="3 6" id="KW-0285">Flavoprotein</keyword>
<gene>
    <name evidence="10" type="ORF">FIL70_11525</name>
</gene>
<dbReference type="InterPro" id="IPR009075">
    <property type="entry name" value="AcylCo_DH/oxidase_C"/>
</dbReference>
<comment type="cofactor">
    <cofactor evidence="1 6">
        <name>FAD</name>
        <dbReference type="ChEBI" id="CHEBI:57692"/>
    </cofactor>
</comment>
<evidence type="ECO:0000256" key="4">
    <source>
        <dbReference type="ARBA" id="ARBA00022827"/>
    </source>
</evidence>
<evidence type="ECO:0000256" key="1">
    <source>
        <dbReference type="ARBA" id="ARBA00001974"/>
    </source>
</evidence>
<dbReference type="InterPro" id="IPR037069">
    <property type="entry name" value="AcylCoA_DH/ox_N_sf"/>
</dbReference>
<dbReference type="Pfam" id="PF02771">
    <property type="entry name" value="Acyl-CoA_dh_N"/>
    <property type="match status" value="1"/>
</dbReference>
<dbReference type="PANTHER" id="PTHR43292:SF3">
    <property type="entry name" value="ACYL-COA DEHYDROGENASE FADE29"/>
    <property type="match status" value="1"/>
</dbReference>
<dbReference type="InterPro" id="IPR036250">
    <property type="entry name" value="AcylCo_DH-like_C"/>
</dbReference>
<evidence type="ECO:0000313" key="11">
    <source>
        <dbReference type="Proteomes" id="UP000311469"/>
    </source>
</evidence>
<dbReference type="SUPFAM" id="SSF47203">
    <property type="entry name" value="Acyl-CoA dehydrogenase C-terminal domain-like"/>
    <property type="match status" value="1"/>
</dbReference>
<sequence>MADRQATLERAEAFRREVRDFCDNELPEALKRKVADGQLLEKEDFVSHLKALGKRGWVAGHWPKEFGGCGWTPLERFIFEEESQLRGAPWLIPTAINYVAPVIINFGDDAQKKRFLPPILAGTEWWTQGYSEPGAGSDLAALKTKAVLTGDKYIVNGQKIWTSNAHWADWMFALVRTDDSGRKQQGISFLLIDMKTPGITVRPILTIDGHHHVNEVFLDNVEVPAENLVGEEGQGWSYGKFLLGEERLVVADTGMSKRQMLRIRKMLDSGMAWRSDMVEAARRRLAELELRLHGLRTICMEAALRGHPTPTEGSMIKIRASEIQQSIAELTVEVLGGASAAYHPDNAIGPRGRSPIGPSNATGLTTEYLHGRAKTIFGGSNEIQRNIISKAELGL</sequence>
<comment type="similarity">
    <text evidence="2 6">Belongs to the acyl-CoA dehydrogenase family.</text>
</comment>
<name>A0A5B8CIA3_SPHSA</name>
<dbReference type="AlphaFoldDB" id="A0A5B8CIA3"/>
<dbReference type="InterPro" id="IPR046373">
    <property type="entry name" value="Acyl-CoA_Oxase/DH_mid-dom_sf"/>
</dbReference>
<dbReference type="Proteomes" id="UP000311469">
    <property type="component" value="Chromosome cSF1"/>
</dbReference>
<accession>A0A5B8CIA3</accession>
<proteinExistence type="inferred from homology"/>
<reference evidence="10 11" key="1">
    <citation type="submission" date="2019-06" db="EMBL/GenBank/DDBJ databases">
        <title>Genome organization and adaptive potential of archetypical organophosphate degarding Sphingobium fuliginis ATCC 27551.</title>
        <authorList>
            <person name="Sarwar A."/>
            <person name="Parthasarathy S."/>
            <person name="Singh C."/>
            <person name="Siddavattam D."/>
        </authorList>
    </citation>
    <scope>NUCLEOTIDE SEQUENCE [LARGE SCALE GENOMIC DNA]</scope>
    <source>
        <strain evidence="10 11">ATCC 27551</strain>
    </source>
</reference>
<evidence type="ECO:0000256" key="2">
    <source>
        <dbReference type="ARBA" id="ARBA00009347"/>
    </source>
</evidence>
<dbReference type="Gene3D" id="2.40.110.10">
    <property type="entry name" value="Butyryl-CoA Dehydrogenase, subunit A, domain 2"/>
    <property type="match status" value="1"/>
</dbReference>
<dbReference type="InterPro" id="IPR013786">
    <property type="entry name" value="AcylCoA_DH/ox_N"/>
</dbReference>
<evidence type="ECO:0008006" key="12">
    <source>
        <dbReference type="Google" id="ProtNLM"/>
    </source>
</evidence>
<dbReference type="InterPro" id="IPR052161">
    <property type="entry name" value="Mycobact_Acyl-CoA_DH"/>
</dbReference>
<feature type="domain" description="Acyl-CoA oxidase/dehydrogenase middle" evidence="8">
    <location>
        <begin position="129"/>
        <end position="221"/>
    </location>
</feature>
<dbReference type="KEGG" id="sufl:FIL70_11525"/>